<dbReference type="Proteomes" id="UP000031668">
    <property type="component" value="Unassembled WGS sequence"/>
</dbReference>
<gene>
    <name evidence="1" type="ORF">RF11_07398</name>
</gene>
<organism evidence="1 2">
    <name type="scientific">Thelohanellus kitauei</name>
    <name type="common">Myxosporean</name>
    <dbReference type="NCBI Taxonomy" id="669202"/>
    <lineage>
        <taxon>Eukaryota</taxon>
        <taxon>Metazoa</taxon>
        <taxon>Cnidaria</taxon>
        <taxon>Myxozoa</taxon>
        <taxon>Myxosporea</taxon>
        <taxon>Bivalvulida</taxon>
        <taxon>Platysporina</taxon>
        <taxon>Myxobolidae</taxon>
        <taxon>Thelohanellus</taxon>
    </lineage>
</organism>
<evidence type="ECO:0000313" key="2">
    <source>
        <dbReference type="Proteomes" id="UP000031668"/>
    </source>
</evidence>
<protein>
    <submittedName>
        <fullName evidence="1">Uncharacterized protein</fullName>
    </submittedName>
</protein>
<keyword evidence="2" id="KW-1185">Reference proteome</keyword>
<evidence type="ECO:0000313" key="1">
    <source>
        <dbReference type="EMBL" id="KII73100.1"/>
    </source>
</evidence>
<comment type="caution">
    <text evidence="1">The sequence shown here is derived from an EMBL/GenBank/DDBJ whole genome shotgun (WGS) entry which is preliminary data.</text>
</comment>
<reference evidence="1 2" key="1">
    <citation type="journal article" date="2014" name="Genome Biol. Evol.">
        <title>The genome of the myxosporean Thelohanellus kitauei shows adaptations to nutrient acquisition within its fish host.</title>
        <authorList>
            <person name="Yang Y."/>
            <person name="Xiong J."/>
            <person name="Zhou Z."/>
            <person name="Huo F."/>
            <person name="Miao W."/>
            <person name="Ran C."/>
            <person name="Liu Y."/>
            <person name="Zhang J."/>
            <person name="Feng J."/>
            <person name="Wang M."/>
            <person name="Wang M."/>
            <person name="Wang L."/>
            <person name="Yao B."/>
        </authorList>
    </citation>
    <scope>NUCLEOTIDE SEQUENCE [LARGE SCALE GENOMIC DNA]</scope>
    <source>
        <strain evidence="1">Wuqing</strain>
    </source>
</reference>
<proteinExistence type="predicted"/>
<sequence length="111" mass="11950">MRAIQELLGNPNPDFAKAASAPGQQLVAIQQQLTYVLRVVKTNAGTQAPPKNQEGCPTALKKYPEDKRAFNIRSGACGLVWLARVSGLLTLAALRRVVLKSMLPGDWPTPG</sequence>
<dbReference type="AlphaFoldDB" id="A0A0C2N9R9"/>
<dbReference type="EMBL" id="JWZT01000998">
    <property type="protein sequence ID" value="KII73100.1"/>
    <property type="molecule type" value="Genomic_DNA"/>
</dbReference>
<name>A0A0C2N9R9_THEKT</name>
<accession>A0A0C2N9R9</accession>